<sequence>MLDREPSVSDGAQPVLGDETLLLEQQQSMLDREPPVHELGGLSITEPALKATSEDIEMISPSSPTAREVETPVSPPHIHQSKTSIPNIPISAPPHQEPAAEPSSSKEKLPLFLPSPSPSPTPSERPPKRAIDQEEIIIIDDGPPSSGSPSPQEVIMMDVDESDLPRRMAKKKREQPFYILVPPPPRDWKLGAKRRRTRQKGYSQKVQDLDHEDEVPAYSMAEQIALDESLYRVMERPCRWKNCDAIMNSGGNMLKHLELHATGSGKRASSLCGWKGCQRRFSSPTSRRTHLEGHAYYPIPCRHPGCSETFLQPVELMHHDLRFHSQSQPHNSLIRTTARPFAPTIAQSLGVVPRILPAYRVEPRHIRQIGITLQRHRVIGPQVLQNIFAPVELNLRKQNAPMRSRNSNQMGGTDDRSRSLGARPDEYDFLASLSSASSKLSALDKLDSETVSQMAATGLALFGPEPGSHSEEGVEEDIDMEDIDADLEESVVELEETQEAHGIQPGIPDNIVSVSDTEGPKDSVDAAIVEGSHGGNTVSVEMMA</sequence>
<reference evidence="1" key="1">
    <citation type="journal article" date="2021" name="New Phytol.">
        <title>Evolutionary innovations through gain and loss of genes in the ectomycorrhizal Boletales.</title>
        <authorList>
            <person name="Wu G."/>
            <person name="Miyauchi S."/>
            <person name="Morin E."/>
            <person name="Kuo A."/>
            <person name="Drula E."/>
            <person name="Varga T."/>
            <person name="Kohler A."/>
            <person name="Feng B."/>
            <person name="Cao Y."/>
            <person name="Lipzen A."/>
            <person name="Daum C."/>
            <person name="Hundley H."/>
            <person name="Pangilinan J."/>
            <person name="Johnson J."/>
            <person name="Barry K."/>
            <person name="LaButti K."/>
            <person name="Ng V."/>
            <person name="Ahrendt S."/>
            <person name="Min B."/>
            <person name="Choi I.G."/>
            <person name="Park H."/>
            <person name="Plett J.M."/>
            <person name="Magnuson J."/>
            <person name="Spatafora J.W."/>
            <person name="Nagy L.G."/>
            <person name="Henrissat B."/>
            <person name="Grigoriev I.V."/>
            <person name="Yang Z.L."/>
            <person name="Xu J."/>
            <person name="Martin F.M."/>
        </authorList>
    </citation>
    <scope>NUCLEOTIDE SEQUENCE</scope>
    <source>
        <strain evidence="1">ATCC 28755</strain>
    </source>
</reference>
<keyword evidence="2" id="KW-1185">Reference proteome</keyword>
<organism evidence="1 2">
    <name type="scientific">Hygrophoropsis aurantiaca</name>
    <dbReference type="NCBI Taxonomy" id="72124"/>
    <lineage>
        <taxon>Eukaryota</taxon>
        <taxon>Fungi</taxon>
        <taxon>Dikarya</taxon>
        <taxon>Basidiomycota</taxon>
        <taxon>Agaricomycotina</taxon>
        <taxon>Agaricomycetes</taxon>
        <taxon>Agaricomycetidae</taxon>
        <taxon>Boletales</taxon>
        <taxon>Coniophorineae</taxon>
        <taxon>Hygrophoropsidaceae</taxon>
        <taxon>Hygrophoropsis</taxon>
    </lineage>
</organism>
<gene>
    <name evidence="1" type="ORF">BJ138DRAFT_1155277</name>
</gene>
<name>A0ACB8A8P2_9AGAM</name>
<proteinExistence type="predicted"/>
<comment type="caution">
    <text evidence="1">The sequence shown here is derived from an EMBL/GenBank/DDBJ whole genome shotgun (WGS) entry which is preliminary data.</text>
</comment>
<accession>A0ACB8A8P2</accession>
<dbReference type="Proteomes" id="UP000790377">
    <property type="component" value="Unassembled WGS sequence"/>
</dbReference>
<protein>
    <submittedName>
        <fullName evidence="1">Uncharacterized protein</fullName>
    </submittedName>
</protein>
<evidence type="ECO:0000313" key="1">
    <source>
        <dbReference type="EMBL" id="KAH7909453.1"/>
    </source>
</evidence>
<dbReference type="EMBL" id="MU267759">
    <property type="protein sequence ID" value="KAH7909453.1"/>
    <property type="molecule type" value="Genomic_DNA"/>
</dbReference>
<evidence type="ECO:0000313" key="2">
    <source>
        <dbReference type="Proteomes" id="UP000790377"/>
    </source>
</evidence>